<sequence>MLFCIFCPLHSLRGVVSCACLCLTSFKKVYPLTNVQKFPLLFRLFAVFFSFLILLLLNVATSSKNFFHTNKQGIRQENWEGDSRWCVELEGPCNNTSPALSLPSLSTLCLFHPCLCCCTHFLLNNAGFHHRCLHINKRAHVF</sequence>
<protein>
    <recommendedName>
        <fullName evidence="4">T. congolense-specific, cell surface-expressed gene family</fullName>
    </recommendedName>
</protein>
<evidence type="ECO:0000256" key="1">
    <source>
        <dbReference type="SAM" id="Phobius"/>
    </source>
</evidence>
<feature type="transmembrane region" description="Helical" evidence="1">
    <location>
        <begin position="42"/>
        <end position="61"/>
    </location>
</feature>
<reference evidence="3" key="1">
    <citation type="journal article" date="2012" name="Proc. Natl. Acad. Sci. U.S.A.">
        <title>Antigenic diversity is generated by distinct evolutionary mechanisms in African trypanosome species.</title>
        <authorList>
            <person name="Jackson A.P."/>
            <person name="Berry A."/>
            <person name="Aslett M."/>
            <person name="Allison H.C."/>
            <person name="Burton P."/>
            <person name="Vavrova-Anderson J."/>
            <person name="Brown R."/>
            <person name="Browne H."/>
            <person name="Corton N."/>
            <person name="Hauser H."/>
            <person name="Gamble J."/>
            <person name="Gilderthorp R."/>
            <person name="Marcello L."/>
            <person name="McQuillan J."/>
            <person name="Otto T.D."/>
            <person name="Quail M.A."/>
            <person name="Sanders M.J."/>
            <person name="van Tonder A."/>
            <person name="Ginger M.L."/>
            <person name="Field M.C."/>
            <person name="Barry J.D."/>
            <person name="Hertz-Fowler C."/>
            <person name="Berriman M."/>
        </authorList>
    </citation>
    <scope>NUCLEOTIDE SEQUENCE</scope>
    <source>
        <strain evidence="3">IL3000</strain>
    </source>
</reference>
<feature type="signal peptide" evidence="2">
    <location>
        <begin position="1"/>
        <end position="18"/>
    </location>
</feature>
<evidence type="ECO:0000256" key="2">
    <source>
        <dbReference type="SAM" id="SignalP"/>
    </source>
</evidence>
<name>G0V2Y3_TRYCI</name>
<evidence type="ECO:0000313" key="3">
    <source>
        <dbReference type="EMBL" id="CCC96006.1"/>
    </source>
</evidence>
<evidence type="ECO:0008006" key="4">
    <source>
        <dbReference type="Google" id="ProtNLM"/>
    </source>
</evidence>
<organism evidence="3">
    <name type="scientific">Trypanosoma congolense (strain IL3000)</name>
    <dbReference type="NCBI Taxonomy" id="1068625"/>
    <lineage>
        <taxon>Eukaryota</taxon>
        <taxon>Discoba</taxon>
        <taxon>Euglenozoa</taxon>
        <taxon>Kinetoplastea</taxon>
        <taxon>Metakinetoplastina</taxon>
        <taxon>Trypanosomatida</taxon>
        <taxon>Trypanosomatidae</taxon>
        <taxon>Trypanosoma</taxon>
        <taxon>Nannomonas</taxon>
    </lineage>
</organism>
<dbReference type="EMBL" id="HE575324">
    <property type="protein sequence ID" value="CCC96006.1"/>
    <property type="molecule type" value="Genomic_DNA"/>
</dbReference>
<accession>G0V2Y3</accession>
<keyword evidence="1" id="KW-0812">Transmembrane</keyword>
<keyword evidence="1" id="KW-0472">Membrane</keyword>
<keyword evidence="2" id="KW-0732">Signal</keyword>
<feature type="chain" id="PRO_5003410547" description="T. congolense-specific, cell surface-expressed gene family" evidence="2">
    <location>
        <begin position="19"/>
        <end position="142"/>
    </location>
</feature>
<dbReference type="AlphaFoldDB" id="G0V2Y3"/>
<gene>
    <name evidence="3" type="ORF">TCIL3000_11_15230</name>
</gene>
<keyword evidence="1" id="KW-1133">Transmembrane helix</keyword>
<proteinExistence type="predicted"/>